<dbReference type="InterPro" id="IPR055361">
    <property type="entry name" value="tRNA_methyltr_TrmB_bact"/>
</dbReference>
<name>A0A3M0GUI0_9CORY</name>
<dbReference type="EC" id="2.1.1.33" evidence="7"/>
<feature type="binding site" evidence="7">
    <location>
        <position position="88"/>
    </location>
    <ligand>
        <name>S-adenosyl-L-methionine</name>
        <dbReference type="ChEBI" id="CHEBI:59789"/>
    </ligand>
</feature>
<dbReference type="PANTHER" id="PTHR23417">
    <property type="entry name" value="3-DEOXY-D-MANNO-OCTULOSONIC-ACID TRANSFERASE/TRNA GUANINE-N 7 - -METHYLTRANSFERASE"/>
    <property type="match status" value="1"/>
</dbReference>
<comment type="caution">
    <text evidence="9">The sequence shown here is derived from an EMBL/GenBank/DDBJ whole genome shotgun (WGS) entry which is preliminary data.</text>
</comment>
<protein>
    <recommendedName>
        <fullName evidence="7">tRNA (guanine-N(7)-)-methyltransferase</fullName>
        <ecNumber evidence="7">2.1.1.33</ecNumber>
    </recommendedName>
    <alternativeName>
        <fullName evidence="7">tRNA (guanine(46)-N(7))-methyltransferase</fullName>
    </alternativeName>
    <alternativeName>
        <fullName evidence="7">tRNA(m7G46)-methyltransferase</fullName>
    </alternativeName>
</protein>
<comment type="function">
    <text evidence="2 7">Catalyzes the formation of N(7)-methylguanine at position 46 (m7G46) in tRNA.</text>
</comment>
<evidence type="ECO:0000256" key="4">
    <source>
        <dbReference type="ARBA" id="ARBA00022679"/>
    </source>
</evidence>
<accession>A0A3M0GUI0</accession>
<keyword evidence="6 7" id="KW-0819">tRNA processing</keyword>
<dbReference type="Pfam" id="PF02390">
    <property type="entry name" value="Methyltransf_4"/>
    <property type="match status" value="1"/>
</dbReference>
<evidence type="ECO:0000256" key="8">
    <source>
        <dbReference type="SAM" id="MobiDB-lite"/>
    </source>
</evidence>
<feature type="binding site" evidence="7">
    <location>
        <position position="140"/>
    </location>
    <ligand>
        <name>S-adenosyl-L-methionine</name>
        <dbReference type="ChEBI" id="CHEBI:59789"/>
    </ligand>
</feature>
<dbReference type="HAMAP" id="MF_01057">
    <property type="entry name" value="tRNA_methyltr_TrmB"/>
    <property type="match status" value="1"/>
</dbReference>
<evidence type="ECO:0000256" key="5">
    <source>
        <dbReference type="ARBA" id="ARBA00022691"/>
    </source>
</evidence>
<evidence type="ECO:0000256" key="6">
    <source>
        <dbReference type="ARBA" id="ARBA00022694"/>
    </source>
</evidence>
<dbReference type="UniPathway" id="UPA00989"/>
<feature type="binding site" evidence="7">
    <location>
        <position position="199"/>
    </location>
    <ligand>
        <name>substrate</name>
    </ligand>
</feature>
<comment type="similarity">
    <text evidence="7">Belongs to the class I-like SAM-binding methyltransferase superfamily. TrmB family.</text>
</comment>
<evidence type="ECO:0000256" key="1">
    <source>
        <dbReference type="ARBA" id="ARBA00000142"/>
    </source>
</evidence>
<gene>
    <name evidence="7 9" type="primary">trmB</name>
    <name evidence="9" type="ORF">D9543_09250</name>
</gene>
<dbReference type="PROSITE" id="PS51625">
    <property type="entry name" value="SAM_MT_TRMB"/>
    <property type="match status" value="1"/>
</dbReference>
<dbReference type="GO" id="GO:0043527">
    <property type="term" value="C:tRNA methyltransferase complex"/>
    <property type="evidence" value="ECO:0007669"/>
    <property type="project" value="TreeGrafter"/>
</dbReference>
<dbReference type="Gene3D" id="3.40.50.150">
    <property type="entry name" value="Vaccinia Virus protein VP39"/>
    <property type="match status" value="1"/>
</dbReference>
<dbReference type="CDD" id="cd02440">
    <property type="entry name" value="AdoMet_MTases"/>
    <property type="match status" value="1"/>
</dbReference>
<reference evidence="9 10" key="1">
    <citation type="submission" date="2018-10" db="EMBL/GenBank/DDBJ databases">
        <title>Corynebacterium macginleyi genome sequencing and assembly of the type strain and two clinical samples.</title>
        <authorList>
            <person name="Bernier A.-M."/>
            <person name="Bernard K."/>
        </authorList>
    </citation>
    <scope>NUCLEOTIDE SEQUENCE [LARGE SCALE GENOMIC DNA]</scope>
    <source>
        <strain evidence="9 10">NML 120205</strain>
    </source>
</reference>
<feature type="binding site" evidence="7">
    <location>
        <position position="113"/>
    </location>
    <ligand>
        <name>S-adenosyl-L-methionine</name>
        <dbReference type="ChEBI" id="CHEBI:59789"/>
    </ligand>
</feature>
<dbReference type="AlphaFoldDB" id="A0A3M0GUI0"/>
<organism evidence="9 10">
    <name type="scientific">Corynebacterium macginleyi</name>
    <dbReference type="NCBI Taxonomy" id="38290"/>
    <lineage>
        <taxon>Bacteria</taxon>
        <taxon>Bacillati</taxon>
        <taxon>Actinomycetota</taxon>
        <taxon>Actinomycetes</taxon>
        <taxon>Mycobacteriales</taxon>
        <taxon>Corynebacteriaceae</taxon>
        <taxon>Corynebacterium</taxon>
    </lineage>
</organism>
<dbReference type="InterPro" id="IPR029063">
    <property type="entry name" value="SAM-dependent_MTases_sf"/>
</dbReference>
<dbReference type="PANTHER" id="PTHR23417:SF14">
    <property type="entry name" value="PENTACOTRIPEPTIDE-REPEAT REGION OF PRORP DOMAIN-CONTAINING PROTEIN"/>
    <property type="match status" value="1"/>
</dbReference>
<keyword evidence="4 7" id="KW-0808">Transferase</keyword>
<keyword evidence="3 7" id="KW-0489">Methyltransferase</keyword>
<sequence>MNSTDNSQNTPAGEMPPGRPPQTDFNTVFDNGLDYPRLGNVTFRRGTLTDNQHQLFEQRWPELGRVLSDELIDVNEWFGRTGTKTIVEIGSGTGTSTAAMAPLEQDTNIIAVELYKPGLAKLIGQIEREGIDNIRMIRGDGVEVMVRMFAPESLDGIRVFFPDPWPKARHHKRRIIQSGTLNLFASRLKKGGVLHVATDHAGYAEWINELVHVEPSLEYKGWPWPGCPQLVDRQIITKFEGKGLDKEHVITEYLWEKK</sequence>
<evidence type="ECO:0000313" key="10">
    <source>
        <dbReference type="Proteomes" id="UP000270649"/>
    </source>
</evidence>
<dbReference type="RefSeq" id="WP_121912209.1">
    <property type="nucleotide sequence ID" value="NZ_CP068291.1"/>
</dbReference>
<feature type="binding site" evidence="7">
    <location>
        <position position="163"/>
    </location>
    <ligand>
        <name>S-adenosyl-L-methionine</name>
        <dbReference type="ChEBI" id="CHEBI:59789"/>
    </ligand>
</feature>
<evidence type="ECO:0000313" key="9">
    <source>
        <dbReference type="EMBL" id="RMB57715.1"/>
    </source>
</evidence>
<dbReference type="InterPro" id="IPR003358">
    <property type="entry name" value="tRNA_(Gua-N-7)_MeTrfase_Trmb"/>
</dbReference>
<evidence type="ECO:0000256" key="3">
    <source>
        <dbReference type="ARBA" id="ARBA00022603"/>
    </source>
</evidence>
<comment type="caution">
    <text evidence="7">Lacks conserved residue(s) required for the propagation of feature annotation.</text>
</comment>
<dbReference type="Proteomes" id="UP000270649">
    <property type="component" value="Unassembled WGS sequence"/>
</dbReference>
<dbReference type="GeneID" id="92747151"/>
<evidence type="ECO:0000256" key="7">
    <source>
        <dbReference type="HAMAP-Rule" id="MF_01057"/>
    </source>
</evidence>
<dbReference type="SUPFAM" id="SSF53335">
    <property type="entry name" value="S-adenosyl-L-methionine-dependent methyltransferases"/>
    <property type="match status" value="1"/>
</dbReference>
<comment type="catalytic activity">
    <reaction evidence="1 7">
        <text>guanosine(46) in tRNA + S-adenosyl-L-methionine = N(7)-methylguanosine(46) in tRNA + S-adenosyl-L-homocysteine</text>
        <dbReference type="Rhea" id="RHEA:42708"/>
        <dbReference type="Rhea" id="RHEA-COMP:10188"/>
        <dbReference type="Rhea" id="RHEA-COMP:10189"/>
        <dbReference type="ChEBI" id="CHEBI:57856"/>
        <dbReference type="ChEBI" id="CHEBI:59789"/>
        <dbReference type="ChEBI" id="CHEBI:74269"/>
        <dbReference type="ChEBI" id="CHEBI:74480"/>
        <dbReference type="EC" id="2.1.1.33"/>
    </reaction>
</comment>
<dbReference type="NCBIfam" id="TIGR00091">
    <property type="entry name" value="tRNA (guanosine(46)-N7)-methyltransferase TrmB"/>
    <property type="match status" value="1"/>
</dbReference>
<feature type="compositionally biased region" description="Polar residues" evidence="8">
    <location>
        <begin position="1"/>
        <end position="11"/>
    </location>
</feature>
<proteinExistence type="inferred from homology"/>
<feature type="binding site" evidence="7">
    <location>
        <begin position="237"/>
        <end position="240"/>
    </location>
    <ligand>
        <name>substrate</name>
    </ligand>
</feature>
<feature type="region of interest" description="Disordered" evidence="8">
    <location>
        <begin position="1"/>
        <end position="26"/>
    </location>
</feature>
<dbReference type="GO" id="GO:0008176">
    <property type="term" value="F:tRNA (guanine(46)-N7)-methyltransferase activity"/>
    <property type="evidence" value="ECO:0007669"/>
    <property type="project" value="UniProtKB-UniRule"/>
</dbReference>
<feature type="binding site" evidence="7">
    <location>
        <position position="167"/>
    </location>
    <ligand>
        <name>substrate</name>
    </ligand>
</feature>
<keyword evidence="5 7" id="KW-0949">S-adenosyl-L-methionine</keyword>
<evidence type="ECO:0000256" key="2">
    <source>
        <dbReference type="ARBA" id="ARBA00003015"/>
    </source>
</evidence>
<dbReference type="EMBL" id="REGC01000013">
    <property type="protein sequence ID" value="RMB57715.1"/>
    <property type="molecule type" value="Genomic_DNA"/>
</dbReference>
<comment type="pathway">
    <text evidence="7">tRNA modification; N(7)-methylguanine-tRNA biosynthesis.</text>
</comment>